<feature type="transmembrane region" description="Helical" evidence="2">
    <location>
        <begin position="135"/>
        <end position="152"/>
    </location>
</feature>
<keyword evidence="2" id="KW-1133">Transmembrane helix</keyword>
<keyword evidence="4" id="KW-1185">Reference proteome</keyword>
<reference evidence="3 4" key="1">
    <citation type="journal article" date="2019" name="Emerg. Microbes Infect.">
        <title>Comprehensive subspecies identification of 175 nontuberculous mycobacteria species based on 7547 genomic profiles.</title>
        <authorList>
            <person name="Matsumoto Y."/>
            <person name="Kinjo T."/>
            <person name="Motooka D."/>
            <person name="Nabeya D."/>
            <person name="Jung N."/>
            <person name="Uechi K."/>
            <person name="Horii T."/>
            <person name="Iida T."/>
            <person name="Fujita J."/>
            <person name="Nakamura S."/>
        </authorList>
    </citation>
    <scope>NUCLEOTIDE SEQUENCE [LARGE SCALE GENOMIC DNA]</scope>
    <source>
        <strain evidence="3 4">JCM 18538</strain>
    </source>
</reference>
<sequence length="196" mass="22143">MRCPTLAFLSLPIVTVTGLRSSWVAYRPEFRQSIPGDVGWLHLPTFDWPTRPSWLYRLNQGVHVGLGLILAPWVPAKLWSVIPKFLQMPPVTSNARAPERISLLALVGGILFEMVTGVLDIQYDYVVGFSFYTAHYRGAWAFVAGFVVHVAVKWPAMWRSVVAFDVLGAERPCDGRPNPSRSTPRDWWPSIRIRSP</sequence>
<evidence type="ECO:0000256" key="1">
    <source>
        <dbReference type="SAM" id="MobiDB-lite"/>
    </source>
</evidence>
<gene>
    <name evidence="3" type="ORF">MARA_39740</name>
</gene>
<dbReference type="EMBL" id="AP022593">
    <property type="protein sequence ID" value="BBY50506.1"/>
    <property type="molecule type" value="Genomic_DNA"/>
</dbReference>
<dbReference type="RefSeq" id="WP_198339306.1">
    <property type="nucleotide sequence ID" value="NZ_AP022593.1"/>
</dbReference>
<evidence type="ECO:0000313" key="4">
    <source>
        <dbReference type="Proteomes" id="UP000467428"/>
    </source>
</evidence>
<keyword evidence="2" id="KW-0812">Transmembrane</keyword>
<evidence type="ECO:0000313" key="3">
    <source>
        <dbReference type="EMBL" id="BBY50506.1"/>
    </source>
</evidence>
<accession>A0A7I7S2I2</accession>
<name>A0A7I7S2I2_9MYCO</name>
<geneLocation type="plasmid" evidence="4">
    <name>pjcm18538 dna</name>
</geneLocation>
<protein>
    <submittedName>
        <fullName evidence="3">Uncharacterized protein</fullName>
    </submittedName>
</protein>
<evidence type="ECO:0000256" key="2">
    <source>
        <dbReference type="SAM" id="Phobius"/>
    </source>
</evidence>
<feature type="transmembrane region" description="Helical" evidence="2">
    <location>
        <begin position="103"/>
        <end position="123"/>
    </location>
</feature>
<feature type="region of interest" description="Disordered" evidence="1">
    <location>
        <begin position="174"/>
        <end position="196"/>
    </location>
</feature>
<dbReference type="KEGG" id="marz:MARA_39740"/>
<keyword evidence="2" id="KW-0472">Membrane</keyword>
<organism evidence="3 4">
    <name type="scientific">Mycolicibacterium arabiense</name>
    <dbReference type="NCBI Taxonomy" id="1286181"/>
    <lineage>
        <taxon>Bacteria</taxon>
        <taxon>Bacillati</taxon>
        <taxon>Actinomycetota</taxon>
        <taxon>Actinomycetes</taxon>
        <taxon>Mycobacteriales</taxon>
        <taxon>Mycobacteriaceae</taxon>
        <taxon>Mycolicibacterium</taxon>
    </lineage>
</organism>
<dbReference type="Proteomes" id="UP000467428">
    <property type="component" value="Chromosome"/>
</dbReference>
<dbReference type="AlphaFoldDB" id="A0A7I7S2I2"/>
<proteinExistence type="predicted"/>